<name>A0ABZ1T9T1_STRVG</name>
<dbReference type="InterPro" id="IPR023213">
    <property type="entry name" value="CAT-like_dom_sf"/>
</dbReference>
<feature type="domain" description="2-oxoacid dehydrogenase acyltransferase catalytic" evidence="7">
    <location>
        <begin position="167"/>
        <end position="383"/>
    </location>
</feature>
<dbReference type="InterPro" id="IPR000089">
    <property type="entry name" value="Biotin_lipoyl"/>
</dbReference>
<dbReference type="Gene3D" id="3.30.559.10">
    <property type="entry name" value="Chloramphenicol acetyltransferase-like domain"/>
    <property type="match status" value="1"/>
</dbReference>
<keyword evidence="5 6" id="KW-0012">Acyltransferase</keyword>
<dbReference type="EMBL" id="CP108090">
    <property type="protein sequence ID" value="WUQ11861.1"/>
    <property type="molecule type" value="Genomic_DNA"/>
</dbReference>
<evidence type="ECO:0000256" key="2">
    <source>
        <dbReference type="ARBA" id="ARBA00007317"/>
    </source>
</evidence>
<keyword evidence="10" id="KW-1185">Reference proteome</keyword>
<protein>
    <recommendedName>
        <fullName evidence="6">Dihydrolipoamide acetyltransferase component of pyruvate dehydrogenase complex</fullName>
        <ecNumber evidence="6">2.3.1.-</ecNumber>
    </recommendedName>
</protein>
<dbReference type="InterPro" id="IPR050743">
    <property type="entry name" value="2-oxoacid_DH_E2_comp"/>
</dbReference>
<evidence type="ECO:0000256" key="4">
    <source>
        <dbReference type="ARBA" id="ARBA00022823"/>
    </source>
</evidence>
<dbReference type="InterPro" id="IPR011053">
    <property type="entry name" value="Single_hybrid_motif"/>
</dbReference>
<dbReference type="PANTHER" id="PTHR43178">
    <property type="entry name" value="DIHYDROLIPOAMIDE ACETYLTRANSFERASE COMPONENT OF PYRUVATE DEHYDROGENASE COMPLEX"/>
    <property type="match status" value="1"/>
</dbReference>
<dbReference type="CDD" id="cd06849">
    <property type="entry name" value="lipoyl_domain"/>
    <property type="match status" value="1"/>
</dbReference>
<evidence type="ECO:0000256" key="5">
    <source>
        <dbReference type="ARBA" id="ARBA00023315"/>
    </source>
</evidence>
<gene>
    <name evidence="9" type="ORF">OG517_10665</name>
</gene>
<comment type="cofactor">
    <cofactor evidence="1 6">
        <name>(R)-lipoate</name>
        <dbReference type="ChEBI" id="CHEBI:83088"/>
    </cofactor>
</comment>
<evidence type="ECO:0000313" key="10">
    <source>
        <dbReference type="Proteomes" id="UP001432039"/>
    </source>
</evidence>
<accession>A0ABZ1T9T1</accession>
<dbReference type="EC" id="2.3.1.-" evidence="6"/>
<dbReference type="SUPFAM" id="SSF51230">
    <property type="entry name" value="Single hybrid motif"/>
    <property type="match status" value="1"/>
</dbReference>
<dbReference type="PANTHER" id="PTHR43178:SF5">
    <property type="entry name" value="LIPOAMIDE ACYLTRANSFERASE COMPONENT OF BRANCHED-CHAIN ALPHA-KETO ACID DEHYDROGENASE COMPLEX, MITOCHONDRIAL"/>
    <property type="match status" value="1"/>
</dbReference>
<reference evidence="9" key="1">
    <citation type="submission" date="2022-10" db="EMBL/GenBank/DDBJ databases">
        <title>The complete genomes of actinobacterial strains from the NBC collection.</title>
        <authorList>
            <person name="Joergensen T.S."/>
            <person name="Alvarez Arevalo M."/>
            <person name="Sterndorff E.B."/>
            <person name="Faurdal D."/>
            <person name="Vuksanovic O."/>
            <person name="Mourched A.-S."/>
            <person name="Charusanti P."/>
            <person name="Shaw S."/>
            <person name="Blin K."/>
            <person name="Weber T."/>
        </authorList>
    </citation>
    <scope>NUCLEOTIDE SEQUENCE</scope>
    <source>
        <strain evidence="9">NBC_00248</strain>
    </source>
</reference>
<feature type="domain" description="Lipoyl-binding" evidence="8">
    <location>
        <begin position="18"/>
        <end position="71"/>
    </location>
</feature>
<dbReference type="Gene3D" id="2.40.50.100">
    <property type="match status" value="1"/>
</dbReference>
<sequence length="390" mass="41342">MRELLLPKFNNNDEGCVLVGWAVDDGAEVYADEVVAEVETAKALEELVADVDGVLHRLVEVGAQCEFGRPVGLLFDSHQERDDYLANQASAVVTTAPEGEGEDHDGGPDPILSDAARTLAQDHGIRTEQLRSLGKRVVKASDVQRLIDQGVMDQGAESAAAGAAADAAVVSLSTRQRAVAAVVSEAHRTIPAAFAAIAVDLTAFRATRGGGAPYGLVEILVKAIAARHADFPLFFATPGADHTLVLAPDANVGVTVDVGTGLFIPVLKDAARRPIDDLADDLMDFRVSALRQNFRGDAFTDEAITLSLHNDPDIILAAPIVHPGRTCVVTLCAERSEVALTEDGTPFTRPVTTVAVTYDHRYLNGRDAVRFLTAVKQDLESADAIARLAG</sequence>
<evidence type="ECO:0000313" key="9">
    <source>
        <dbReference type="EMBL" id="WUQ11861.1"/>
    </source>
</evidence>
<keyword evidence="4 6" id="KW-0450">Lipoyl</keyword>
<evidence type="ECO:0000259" key="8">
    <source>
        <dbReference type="Pfam" id="PF00364"/>
    </source>
</evidence>
<organism evidence="9 10">
    <name type="scientific">Streptomyces virginiae</name>
    <name type="common">Streptomyces cinnamonensis</name>
    <dbReference type="NCBI Taxonomy" id="1961"/>
    <lineage>
        <taxon>Bacteria</taxon>
        <taxon>Bacillati</taxon>
        <taxon>Actinomycetota</taxon>
        <taxon>Actinomycetes</taxon>
        <taxon>Kitasatosporales</taxon>
        <taxon>Streptomycetaceae</taxon>
        <taxon>Streptomyces</taxon>
    </lineage>
</organism>
<dbReference type="Proteomes" id="UP001432039">
    <property type="component" value="Chromosome"/>
</dbReference>
<dbReference type="RefSeq" id="WP_328961287.1">
    <property type="nucleotide sequence ID" value="NZ_CP108090.1"/>
</dbReference>
<dbReference type="SUPFAM" id="SSF52777">
    <property type="entry name" value="CoA-dependent acyltransferases"/>
    <property type="match status" value="1"/>
</dbReference>
<evidence type="ECO:0000256" key="3">
    <source>
        <dbReference type="ARBA" id="ARBA00022679"/>
    </source>
</evidence>
<dbReference type="Pfam" id="PF00198">
    <property type="entry name" value="2-oxoacid_dh"/>
    <property type="match status" value="1"/>
</dbReference>
<dbReference type="InterPro" id="IPR001078">
    <property type="entry name" value="2-oxoacid_DH_actylTfrase"/>
</dbReference>
<evidence type="ECO:0000256" key="6">
    <source>
        <dbReference type="RuleBase" id="RU003423"/>
    </source>
</evidence>
<keyword evidence="3 6" id="KW-0808">Transferase</keyword>
<comment type="similarity">
    <text evidence="2 6">Belongs to the 2-oxoacid dehydrogenase family.</text>
</comment>
<dbReference type="Pfam" id="PF00364">
    <property type="entry name" value="Biotin_lipoyl"/>
    <property type="match status" value="1"/>
</dbReference>
<evidence type="ECO:0000259" key="7">
    <source>
        <dbReference type="Pfam" id="PF00198"/>
    </source>
</evidence>
<evidence type="ECO:0000256" key="1">
    <source>
        <dbReference type="ARBA" id="ARBA00001938"/>
    </source>
</evidence>
<proteinExistence type="inferred from homology"/>